<dbReference type="OrthoDB" id="3216372at2"/>
<accession>A0A2A8CVQ8</accession>
<dbReference type="InterPro" id="IPR041049">
    <property type="entry name" value="DUF5615"/>
</dbReference>
<evidence type="ECO:0000313" key="3">
    <source>
        <dbReference type="Proteomes" id="UP000220102"/>
    </source>
</evidence>
<dbReference type="Pfam" id="PF18480">
    <property type="entry name" value="DUF5615"/>
    <property type="match status" value="1"/>
</dbReference>
<protein>
    <recommendedName>
        <fullName evidence="1">DUF5615 domain-containing protein</fullName>
    </recommendedName>
</protein>
<organism evidence="2 3">
    <name type="scientific">Longibacter salinarum</name>
    <dbReference type="NCBI Taxonomy" id="1850348"/>
    <lineage>
        <taxon>Bacteria</taxon>
        <taxon>Pseudomonadati</taxon>
        <taxon>Rhodothermota</taxon>
        <taxon>Rhodothermia</taxon>
        <taxon>Rhodothermales</taxon>
        <taxon>Salisaetaceae</taxon>
        <taxon>Longibacter</taxon>
    </lineage>
</organism>
<reference evidence="2 3" key="1">
    <citation type="submission" date="2017-10" db="EMBL/GenBank/DDBJ databases">
        <title>Draft genome of Longibacter Salinarum.</title>
        <authorList>
            <person name="Goh K.M."/>
            <person name="Shamsir M.S."/>
            <person name="Lim S.W."/>
        </authorList>
    </citation>
    <scope>NUCLEOTIDE SEQUENCE [LARGE SCALE GENOMIC DNA]</scope>
    <source>
        <strain evidence="2 3">KCTC 52045</strain>
    </source>
</reference>
<dbReference type="AlphaFoldDB" id="A0A2A8CVQ8"/>
<sequence length="122" mass="13977">MRFFADHCVPESLAEALESKGHEMLRLRNQMVTDAPDPDVIEKAQMLGAVLLSLNGDFSDIVRYPPSKYGGIISMQVRNRPEVLAQITGRLTRYRRDQSDREHYRGKLLLVEAHRIRVRGTT</sequence>
<name>A0A2A8CVQ8_9BACT</name>
<dbReference type="RefSeq" id="WP_098077172.1">
    <property type="nucleotide sequence ID" value="NZ_PDEQ01000007.1"/>
</dbReference>
<dbReference type="EMBL" id="PDEQ01000007">
    <property type="protein sequence ID" value="PEN12674.1"/>
    <property type="molecule type" value="Genomic_DNA"/>
</dbReference>
<proteinExistence type="predicted"/>
<evidence type="ECO:0000313" key="2">
    <source>
        <dbReference type="EMBL" id="PEN12674.1"/>
    </source>
</evidence>
<evidence type="ECO:0000259" key="1">
    <source>
        <dbReference type="Pfam" id="PF18480"/>
    </source>
</evidence>
<feature type="domain" description="DUF5615" evidence="1">
    <location>
        <begin position="1"/>
        <end position="91"/>
    </location>
</feature>
<dbReference type="Proteomes" id="UP000220102">
    <property type="component" value="Unassembled WGS sequence"/>
</dbReference>
<keyword evidence="3" id="KW-1185">Reference proteome</keyword>
<comment type="caution">
    <text evidence="2">The sequence shown here is derived from an EMBL/GenBank/DDBJ whole genome shotgun (WGS) entry which is preliminary data.</text>
</comment>
<gene>
    <name evidence="2" type="ORF">CRI94_14265</name>
</gene>